<feature type="transmembrane region" description="Helical" evidence="1">
    <location>
        <begin position="34"/>
        <end position="56"/>
    </location>
</feature>
<organism evidence="2">
    <name type="scientific">uncultured Nocardioidaceae bacterium</name>
    <dbReference type="NCBI Taxonomy" id="253824"/>
    <lineage>
        <taxon>Bacteria</taxon>
        <taxon>Bacillati</taxon>
        <taxon>Actinomycetota</taxon>
        <taxon>Actinomycetes</taxon>
        <taxon>Propionibacteriales</taxon>
        <taxon>Nocardioidaceae</taxon>
        <taxon>environmental samples</taxon>
    </lineage>
</organism>
<protein>
    <recommendedName>
        <fullName evidence="3">DUF485 domain-containing protein</fullName>
    </recommendedName>
</protein>
<name>A0A6J4LVR8_9ACTN</name>
<feature type="transmembrane region" description="Helical" evidence="1">
    <location>
        <begin position="68"/>
        <end position="89"/>
    </location>
</feature>
<evidence type="ECO:0008006" key="3">
    <source>
        <dbReference type="Google" id="ProtNLM"/>
    </source>
</evidence>
<proteinExistence type="predicted"/>
<reference evidence="2" key="1">
    <citation type="submission" date="2020-02" db="EMBL/GenBank/DDBJ databases">
        <authorList>
            <person name="Meier V. D."/>
        </authorList>
    </citation>
    <scope>NUCLEOTIDE SEQUENCE</scope>
    <source>
        <strain evidence="2">AVDCRST_MAG29</strain>
    </source>
</reference>
<dbReference type="PANTHER" id="PTHR38441:SF1">
    <property type="entry name" value="MEMBRANE PROTEIN"/>
    <property type="match status" value="1"/>
</dbReference>
<keyword evidence="1" id="KW-0812">Transmembrane</keyword>
<accession>A0A6J4LVR8</accession>
<keyword evidence="1" id="KW-0472">Membrane</keyword>
<dbReference type="Pfam" id="PF04341">
    <property type="entry name" value="DUF485"/>
    <property type="match status" value="1"/>
</dbReference>
<keyword evidence="1" id="KW-1133">Transmembrane helix</keyword>
<dbReference type="PANTHER" id="PTHR38441">
    <property type="entry name" value="INTEGRAL MEMBRANE PROTEIN-RELATED"/>
    <property type="match status" value="1"/>
</dbReference>
<sequence length="119" mass="13188">MPATASTGNESHASYERIAASEDFALLRKRHRSFAIPATLAFMAWYLLYVLLSSFAGDFMSAKVVGNINVALIFGVLQFVTTFLIAYLYSRYSNKQLDPLAGRLQAQYDDAVRPAGEAR</sequence>
<evidence type="ECO:0000256" key="1">
    <source>
        <dbReference type="SAM" id="Phobius"/>
    </source>
</evidence>
<evidence type="ECO:0000313" key="2">
    <source>
        <dbReference type="EMBL" id="CAA9343199.1"/>
    </source>
</evidence>
<dbReference type="InterPro" id="IPR007436">
    <property type="entry name" value="DUF485"/>
</dbReference>
<dbReference type="AlphaFoldDB" id="A0A6J4LVR8"/>
<dbReference type="EMBL" id="CADCUG010000108">
    <property type="protein sequence ID" value="CAA9343199.1"/>
    <property type="molecule type" value="Genomic_DNA"/>
</dbReference>
<gene>
    <name evidence="2" type="ORF">AVDCRST_MAG29-1716</name>
</gene>